<proteinExistence type="predicted"/>
<feature type="transmembrane region" description="Helical" evidence="1">
    <location>
        <begin position="91"/>
        <end position="114"/>
    </location>
</feature>
<gene>
    <name evidence="2" type="ORF">HDF22_003149</name>
</gene>
<keyword evidence="1" id="KW-0812">Transmembrane</keyword>
<dbReference type="AlphaFoldDB" id="A0A841JEN3"/>
<evidence type="ECO:0000256" key="1">
    <source>
        <dbReference type="SAM" id="Phobius"/>
    </source>
</evidence>
<keyword evidence="1" id="KW-1133">Transmembrane helix</keyword>
<organism evidence="2 3">
    <name type="scientific">Mucilaginibacter lappiensis</name>
    <dbReference type="NCBI Taxonomy" id="354630"/>
    <lineage>
        <taxon>Bacteria</taxon>
        <taxon>Pseudomonadati</taxon>
        <taxon>Bacteroidota</taxon>
        <taxon>Sphingobacteriia</taxon>
        <taxon>Sphingobacteriales</taxon>
        <taxon>Sphingobacteriaceae</taxon>
        <taxon>Mucilaginibacter</taxon>
    </lineage>
</organism>
<feature type="transmembrane region" description="Helical" evidence="1">
    <location>
        <begin position="64"/>
        <end position="84"/>
    </location>
</feature>
<dbReference type="Proteomes" id="UP000548326">
    <property type="component" value="Unassembled WGS sequence"/>
</dbReference>
<feature type="transmembrane region" description="Helical" evidence="1">
    <location>
        <begin position="17"/>
        <end position="36"/>
    </location>
</feature>
<comment type="caution">
    <text evidence="2">The sequence shown here is derived from an EMBL/GenBank/DDBJ whole genome shotgun (WGS) entry which is preliminary data.</text>
</comment>
<accession>A0A841JEN3</accession>
<feature type="transmembrane region" description="Helical" evidence="1">
    <location>
        <begin position="134"/>
        <end position="157"/>
    </location>
</feature>
<protein>
    <submittedName>
        <fullName evidence="2">Uncharacterized protein</fullName>
    </submittedName>
</protein>
<dbReference type="EMBL" id="JACHCA010000008">
    <property type="protein sequence ID" value="MBB6129024.1"/>
    <property type="molecule type" value="Genomic_DNA"/>
</dbReference>
<feature type="transmembrane region" description="Helical" evidence="1">
    <location>
        <begin position="244"/>
        <end position="264"/>
    </location>
</feature>
<feature type="transmembrane region" description="Helical" evidence="1">
    <location>
        <begin position="288"/>
        <end position="307"/>
    </location>
</feature>
<sequence length="322" mass="37256">MNIIIAESVSKKKQNPALLLIYSILCFYCLGAVMMINFCDYPSFDRIHENVTQVFGIFSRKVVVIYYVPAVLLFFCTASLWFYTPKTIPKWVFWVSLLFSFSAVIIILFVLMPAQPYLVSKGFDGIVKNRLITLSLYFQVIPAWLQAFLAFFILNAYFKNVNPFNRILFIGVFALVFYLVGADNVEKFINYPIWTVVCPSDWLSFRASVPIAQFLSIYVVPGFFPVFLLIPMFWWRPQGITKTFVFIVLLPELWACIVTGNYFVPEIQEPLLKTYSLPLIEELIKDEFPLRSTALIMLIVVTAILFLRVARHSQNTVWNTVE</sequence>
<name>A0A841JEN3_9SPHI</name>
<reference evidence="2 3" key="1">
    <citation type="submission" date="2020-08" db="EMBL/GenBank/DDBJ databases">
        <title>Genomic Encyclopedia of Type Strains, Phase IV (KMG-V): Genome sequencing to study the core and pangenomes of soil and plant-associated prokaryotes.</title>
        <authorList>
            <person name="Whitman W."/>
        </authorList>
    </citation>
    <scope>NUCLEOTIDE SEQUENCE [LARGE SCALE GENOMIC DNA]</scope>
    <source>
        <strain evidence="2 3">MP601</strain>
    </source>
</reference>
<dbReference type="RefSeq" id="WP_183588299.1">
    <property type="nucleotide sequence ID" value="NZ_JACHCA010000008.1"/>
</dbReference>
<keyword evidence="1" id="KW-0472">Membrane</keyword>
<evidence type="ECO:0000313" key="2">
    <source>
        <dbReference type="EMBL" id="MBB6129024.1"/>
    </source>
</evidence>
<evidence type="ECO:0000313" key="3">
    <source>
        <dbReference type="Proteomes" id="UP000548326"/>
    </source>
</evidence>
<feature type="transmembrane region" description="Helical" evidence="1">
    <location>
        <begin position="211"/>
        <end position="235"/>
    </location>
</feature>
<feature type="transmembrane region" description="Helical" evidence="1">
    <location>
        <begin position="164"/>
        <end position="181"/>
    </location>
</feature>